<dbReference type="NCBIfam" id="TIGR03696">
    <property type="entry name" value="Rhs_assc_core"/>
    <property type="match status" value="1"/>
</dbReference>
<keyword evidence="6" id="KW-0044">Antibiotic</keyword>
<evidence type="ECO:0000313" key="8">
    <source>
        <dbReference type="EMBL" id="PMC25121.1"/>
    </source>
</evidence>
<dbReference type="InterPro" id="IPR050708">
    <property type="entry name" value="T6SS_VgrG/RHS"/>
</dbReference>
<evidence type="ECO:0000256" key="2">
    <source>
        <dbReference type="ARBA" id="ARBA00022529"/>
    </source>
</evidence>
<dbReference type="PANTHER" id="PTHR32305:SF15">
    <property type="entry name" value="PROTEIN RHSA-RELATED"/>
    <property type="match status" value="1"/>
</dbReference>
<organism evidence="8 9">
    <name type="scientific">Hoylesella buccalis</name>
    <dbReference type="NCBI Taxonomy" id="28127"/>
    <lineage>
        <taxon>Bacteria</taxon>
        <taxon>Pseudomonadati</taxon>
        <taxon>Bacteroidota</taxon>
        <taxon>Bacteroidia</taxon>
        <taxon>Bacteroidales</taxon>
        <taxon>Prevotellaceae</taxon>
        <taxon>Hoylesella</taxon>
    </lineage>
</organism>
<dbReference type="GO" id="GO:0042742">
    <property type="term" value="P:defense response to bacterium"/>
    <property type="evidence" value="ECO:0007669"/>
    <property type="project" value="UniProtKB-KW"/>
</dbReference>
<keyword evidence="4" id="KW-0255">Endonuclease</keyword>
<dbReference type="OrthoDB" id="9182053at2"/>
<evidence type="ECO:0000256" key="1">
    <source>
        <dbReference type="ARBA" id="ARBA00006811"/>
    </source>
</evidence>
<evidence type="ECO:0000256" key="7">
    <source>
        <dbReference type="ARBA" id="ARBA00023048"/>
    </source>
</evidence>
<keyword evidence="7" id="KW-0078">Bacteriocin</keyword>
<protein>
    <recommendedName>
        <fullName evidence="10">Type IV secretion protein Rhs</fullName>
    </recommendedName>
</protein>
<dbReference type="PRINTS" id="PR00394">
    <property type="entry name" value="RHSPROTEIN"/>
</dbReference>
<keyword evidence="2" id="KW-0929">Antimicrobial</keyword>
<dbReference type="GO" id="GO:0004519">
    <property type="term" value="F:endonuclease activity"/>
    <property type="evidence" value="ECO:0007669"/>
    <property type="project" value="UniProtKB-KW"/>
</dbReference>
<keyword evidence="3" id="KW-0540">Nuclease</keyword>
<dbReference type="EMBL" id="PNGJ01000002">
    <property type="protein sequence ID" value="PMC25121.1"/>
    <property type="molecule type" value="Genomic_DNA"/>
</dbReference>
<evidence type="ECO:0008006" key="10">
    <source>
        <dbReference type="Google" id="ProtNLM"/>
    </source>
</evidence>
<dbReference type="Proteomes" id="UP000235564">
    <property type="component" value="Unassembled WGS sequence"/>
</dbReference>
<dbReference type="PANTHER" id="PTHR32305">
    <property type="match status" value="1"/>
</dbReference>
<evidence type="ECO:0000256" key="3">
    <source>
        <dbReference type="ARBA" id="ARBA00022722"/>
    </source>
</evidence>
<dbReference type="AlphaFoldDB" id="A0A2N6QT30"/>
<dbReference type="InterPro" id="IPR044925">
    <property type="entry name" value="His-Me_finger_sf"/>
</dbReference>
<evidence type="ECO:0000256" key="5">
    <source>
        <dbReference type="ARBA" id="ARBA00022801"/>
    </source>
</evidence>
<comment type="similarity">
    <text evidence="1">Belongs to the colicin/pyosin nuclease family.</text>
</comment>
<comment type="caution">
    <text evidence="8">The sequence shown here is derived from an EMBL/GenBank/DDBJ whole genome shotgun (WGS) entry which is preliminary data.</text>
</comment>
<proteinExistence type="inferred from homology"/>
<accession>A0A2N6QT30</accession>
<dbReference type="InterPro" id="IPR022385">
    <property type="entry name" value="Rhs_assc_core"/>
</dbReference>
<reference evidence="8 9" key="1">
    <citation type="submission" date="2017-09" db="EMBL/GenBank/DDBJ databases">
        <title>Bacterial strain isolated from the female urinary microbiota.</title>
        <authorList>
            <person name="Thomas-White K."/>
            <person name="Kumar N."/>
            <person name="Forster S."/>
            <person name="Putonti C."/>
            <person name="Lawley T."/>
            <person name="Wolfe A.J."/>
        </authorList>
    </citation>
    <scope>NUCLEOTIDE SEQUENCE [LARGE SCALE GENOMIC DNA]</scope>
    <source>
        <strain evidence="8 9">UMB0536</strain>
    </source>
</reference>
<evidence type="ECO:0000256" key="6">
    <source>
        <dbReference type="ARBA" id="ARBA00023022"/>
    </source>
</evidence>
<dbReference type="GO" id="GO:0031640">
    <property type="term" value="P:killing of cells of another organism"/>
    <property type="evidence" value="ECO:0007669"/>
    <property type="project" value="UniProtKB-KW"/>
</dbReference>
<dbReference type="Gene3D" id="2.180.10.10">
    <property type="entry name" value="RHS repeat-associated core"/>
    <property type="match status" value="1"/>
</dbReference>
<evidence type="ECO:0000313" key="9">
    <source>
        <dbReference type="Proteomes" id="UP000235564"/>
    </source>
</evidence>
<dbReference type="InterPro" id="IPR037146">
    <property type="entry name" value="Colicin/pyocin_DNase_dom_sf"/>
</dbReference>
<dbReference type="GO" id="GO:0016787">
    <property type="term" value="F:hydrolase activity"/>
    <property type="evidence" value="ECO:0007669"/>
    <property type="project" value="UniProtKB-KW"/>
</dbReference>
<dbReference type="Gene3D" id="3.90.540.10">
    <property type="entry name" value="Colicin/pyocin, DNase domain"/>
    <property type="match status" value="1"/>
</dbReference>
<sequence length="184" mass="20929">MGTPIQALDSKGEVVWDCILDIYGDVLELRGKRDFIPFRFQGQYEDGETGLYYNRFRYYSPHTRNYISQDPIGLAGNNPTIYGYVNDANSEVDLFGLECWRTAKKNYWKTKYADEMLNPTGKYSPNNLALMKRGNAPKIKVEVSDALGNKNIVDVPIELHHTSLPQRLGSSKANEAWNLTEVTP</sequence>
<keyword evidence="5" id="KW-0378">Hydrolase</keyword>
<name>A0A2N6QT30_9BACT</name>
<evidence type="ECO:0000256" key="4">
    <source>
        <dbReference type="ARBA" id="ARBA00022759"/>
    </source>
</evidence>
<dbReference type="SUPFAM" id="SSF54060">
    <property type="entry name" value="His-Me finger endonucleases"/>
    <property type="match status" value="1"/>
</dbReference>
<gene>
    <name evidence="8" type="ORF">CJ231_02900</name>
</gene>